<dbReference type="InterPro" id="IPR036637">
    <property type="entry name" value="Phosphohistidine_dom_sf"/>
</dbReference>
<feature type="compositionally biased region" description="Polar residues" evidence="1">
    <location>
        <begin position="395"/>
        <end position="404"/>
    </location>
</feature>
<dbReference type="Pfam" id="PF01326">
    <property type="entry name" value="PPDK_N"/>
    <property type="match status" value="1"/>
</dbReference>
<evidence type="ECO:0000313" key="4">
    <source>
        <dbReference type="EMBL" id="GAA2208816.1"/>
    </source>
</evidence>
<feature type="region of interest" description="Disordered" evidence="1">
    <location>
        <begin position="293"/>
        <end position="414"/>
    </location>
</feature>
<dbReference type="InterPro" id="IPR013815">
    <property type="entry name" value="ATP_grasp_subdomain_1"/>
</dbReference>
<dbReference type="SUPFAM" id="SSF56059">
    <property type="entry name" value="Glutathione synthetase ATP-binding domain-like"/>
    <property type="match status" value="1"/>
</dbReference>
<dbReference type="Gene3D" id="3.30.470.20">
    <property type="entry name" value="ATP-grasp fold, B domain"/>
    <property type="match status" value="1"/>
</dbReference>
<accession>A0ABN3CHC4</accession>
<dbReference type="RefSeq" id="WP_344477301.1">
    <property type="nucleotide sequence ID" value="NZ_BAAAQX010000010.1"/>
</dbReference>
<dbReference type="Gene3D" id="3.30.1490.20">
    <property type="entry name" value="ATP-grasp fold, A domain"/>
    <property type="match status" value="1"/>
</dbReference>
<evidence type="ECO:0000259" key="2">
    <source>
        <dbReference type="Pfam" id="PF00391"/>
    </source>
</evidence>
<dbReference type="PANTHER" id="PTHR43615:SF1">
    <property type="entry name" value="PPDK_N DOMAIN-CONTAINING PROTEIN"/>
    <property type="match status" value="1"/>
</dbReference>
<organism evidence="4 5">
    <name type="scientific">Nonomuraea monospora</name>
    <dbReference type="NCBI Taxonomy" id="568818"/>
    <lineage>
        <taxon>Bacteria</taxon>
        <taxon>Bacillati</taxon>
        <taxon>Actinomycetota</taxon>
        <taxon>Actinomycetes</taxon>
        <taxon>Streptosporangiales</taxon>
        <taxon>Streptosporangiaceae</taxon>
        <taxon>Nonomuraea</taxon>
    </lineage>
</organism>
<feature type="domain" description="PEP-utilising enzyme mobile" evidence="2">
    <location>
        <begin position="419"/>
        <end position="489"/>
    </location>
</feature>
<evidence type="ECO:0000256" key="1">
    <source>
        <dbReference type="SAM" id="MobiDB-lite"/>
    </source>
</evidence>
<keyword evidence="5" id="KW-1185">Reference proteome</keyword>
<feature type="domain" description="Pyruvate phosphate dikinase AMP/ATP-binding" evidence="3">
    <location>
        <begin position="13"/>
        <end position="299"/>
    </location>
</feature>
<comment type="caution">
    <text evidence="4">The sequence shown here is derived from an EMBL/GenBank/DDBJ whole genome shotgun (WGS) entry which is preliminary data.</text>
</comment>
<evidence type="ECO:0000259" key="3">
    <source>
        <dbReference type="Pfam" id="PF01326"/>
    </source>
</evidence>
<proteinExistence type="predicted"/>
<dbReference type="InterPro" id="IPR008279">
    <property type="entry name" value="PEP-util_enz_mobile_dom"/>
</dbReference>
<dbReference type="Gene3D" id="3.50.30.10">
    <property type="entry name" value="Phosphohistidine domain"/>
    <property type="match status" value="1"/>
</dbReference>
<dbReference type="Proteomes" id="UP001499843">
    <property type="component" value="Unassembled WGS sequence"/>
</dbReference>
<evidence type="ECO:0000313" key="5">
    <source>
        <dbReference type="Proteomes" id="UP001499843"/>
    </source>
</evidence>
<protein>
    <recommendedName>
        <fullName evidence="6">Phosphoenolpyruvate synthase</fullName>
    </recommendedName>
</protein>
<dbReference type="Pfam" id="PF00391">
    <property type="entry name" value="PEP-utilizers"/>
    <property type="match status" value="1"/>
</dbReference>
<reference evidence="4 5" key="1">
    <citation type="journal article" date="2019" name="Int. J. Syst. Evol. Microbiol.">
        <title>The Global Catalogue of Microorganisms (GCM) 10K type strain sequencing project: providing services to taxonomists for standard genome sequencing and annotation.</title>
        <authorList>
            <consortium name="The Broad Institute Genomics Platform"/>
            <consortium name="The Broad Institute Genome Sequencing Center for Infectious Disease"/>
            <person name="Wu L."/>
            <person name="Ma J."/>
        </authorList>
    </citation>
    <scope>NUCLEOTIDE SEQUENCE [LARGE SCALE GENOMIC DNA]</scope>
    <source>
        <strain evidence="4 5">JCM 16114</strain>
    </source>
</reference>
<feature type="compositionally biased region" description="Polar residues" evidence="1">
    <location>
        <begin position="350"/>
        <end position="361"/>
    </location>
</feature>
<gene>
    <name evidence="4" type="ORF">GCM10009850_042740</name>
</gene>
<sequence length="496" mass="50621">MIVPLEEAVAGTCGGKAGSLGALLRAGLPVPVGFVVPFATYLTAVSEPDLGRPEEPGVARQAIESLPPPVTLPVTFPVTFPVTPSATLAEALARALEQLGDAPVAVRSSASDEDTGQTSAAGRYESFLAVHGPDQVADAVRACWASLFSPRAVHHRRSGEPMMAVIVQRHLDAEVSGVMFTPGGGAEGATEIEASWGLGPSVVGGTVTPDAYRVAADGSVTRTVAKKRTRLDRRGERLVTSEVPAHAQAAPVIDDATARHLATLGAEIAAVLGGPQDIEWAIADGHTWILQSRPVTAAPPPNPARTAPDPSPGRTKAVTTPQPGSPQPGSPQPGSPQPGSPHPAGPPQSDRTQATASSPARTQAAAPLPGPARTAATPPPPPPGLSRTPAKLTGTPGSHGTATGTARIVRGPRDFPRVRPGDILICPFTDPAWTPLLRIAAGVITETGGVLSHAAIVAREHAIPAVLDIPDATTRLHDDTLVTIDGTTGTVTTTSA</sequence>
<dbReference type="PANTHER" id="PTHR43615">
    <property type="entry name" value="PHOSPHOENOLPYRUVATE SYNTHASE-RELATED"/>
    <property type="match status" value="1"/>
</dbReference>
<dbReference type="InterPro" id="IPR002192">
    <property type="entry name" value="PPDK_AMP/ATP-bd"/>
</dbReference>
<evidence type="ECO:0008006" key="6">
    <source>
        <dbReference type="Google" id="ProtNLM"/>
    </source>
</evidence>
<feature type="compositionally biased region" description="Pro residues" evidence="1">
    <location>
        <begin position="323"/>
        <end position="346"/>
    </location>
</feature>
<dbReference type="EMBL" id="BAAAQX010000010">
    <property type="protein sequence ID" value="GAA2208816.1"/>
    <property type="molecule type" value="Genomic_DNA"/>
</dbReference>
<dbReference type="SUPFAM" id="SSF52009">
    <property type="entry name" value="Phosphohistidine domain"/>
    <property type="match status" value="1"/>
</dbReference>
<dbReference type="InterPro" id="IPR051549">
    <property type="entry name" value="PEP_Utilizing_Enz"/>
</dbReference>
<feature type="compositionally biased region" description="Low complexity" evidence="1">
    <location>
        <begin position="364"/>
        <end position="376"/>
    </location>
</feature>
<name>A0ABN3CHC4_9ACTN</name>